<evidence type="ECO:0000313" key="2">
    <source>
        <dbReference type="EMBL" id="GFQ79737.1"/>
    </source>
</evidence>
<keyword evidence="1" id="KW-0812">Transmembrane</keyword>
<evidence type="ECO:0000256" key="1">
    <source>
        <dbReference type="SAM" id="Phobius"/>
    </source>
</evidence>
<dbReference type="EMBL" id="BMAO01032106">
    <property type="protein sequence ID" value="GFQ79737.1"/>
    <property type="molecule type" value="Genomic_DNA"/>
</dbReference>
<keyword evidence="1" id="KW-0472">Membrane</keyword>
<comment type="caution">
    <text evidence="2">The sequence shown here is derived from an EMBL/GenBank/DDBJ whole genome shotgun (WGS) entry which is preliminary data.</text>
</comment>
<feature type="transmembrane region" description="Helical" evidence="1">
    <location>
        <begin position="31"/>
        <end position="52"/>
    </location>
</feature>
<proteinExistence type="predicted"/>
<evidence type="ECO:0000313" key="3">
    <source>
        <dbReference type="Proteomes" id="UP000887116"/>
    </source>
</evidence>
<gene>
    <name evidence="2" type="ORF">TNCT_240021</name>
</gene>
<dbReference type="AlphaFoldDB" id="A0A8X6FHG0"/>
<sequence>MSMNVFAVTGLLRISLPAFYAAVPDAESVIDATSTFICLDAFFFFFFLFLYLPPVLTTVDASLQAPGSPLPPTFQATRSPTLQASLITITARVFRTR</sequence>
<protein>
    <submittedName>
        <fullName evidence="2">Uncharacterized protein</fullName>
    </submittedName>
</protein>
<keyword evidence="3" id="KW-1185">Reference proteome</keyword>
<keyword evidence="1" id="KW-1133">Transmembrane helix</keyword>
<reference evidence="2" key="1">
    <citation type="submission" date="2020-07" db="EMBL/GenBank/DDBJ databases">
        <title>Multicomponent nature underlies the extraordinary mechanical properties of spider dragline silk.</title>
        <authorList>
            <person name="Kono N."/>
            <person name="Nakamura H."/>
            <person name="Mori M."/>
            <person name="Yoshida Y."/>
            <person name="Ohtoshi R."/>
            <person name="Malay A.D."/>
            <person name="Moran D.A.P."/>
            <person name="Tomita M."/>
            <person name="Numata K."/>
            <person name="Arakawa K."/>
        </authorList>
    </citation>
    <scope>NUCLEOTIDE SEQUENCE</scope>
</reference>
<name>A0A8X6FHG0_TRICU</name>
<organism evidence="2 3">
    <name type="scientific">Trichonephila clavata</name>
    <name type="common">Joro spider</name>
    <name type="synonym">Nephila clavata</name>
    <dbReference type="NCBI Taxonomy" id="2740835"/>
    <lineage>
        <taxon>Eukaryota</taxon>
        <taxon>Metazoa</taxon>
        <taxon>Ecdysozoa</taxon>
        <taxon>Arthropoda</taxon>
        <taxon>Chelicerata</taxon>
        <taxon>Arachnida</taxon>
        <taxon>Araneae</taxon>
        <taxon>Araneomorphae</taxon>
        <taxon>Entelegynae</taxon>
        <taxon>Araneoidea</taxon>
        <taxon>Nephilidae</taxon>
        <taxon>Trichonephila</taxon>
    </lineage>
</organism>
<accession>A0A8X6FHG0</accession>
<dbReference type="Proteomes" id="UP000887116">
    <property type="component" value="Unassembled WGS sequence"/>
</dbReference>